<keyword evidence="1 3" id="KW-0597">Phosphoprotein</keyword>
<dbReference type="PROSITE" id="PS50110">
    <property type="entry name" value="RESPONSE_REGULATORY"/>
    <property type="match status" value="1"/>
</dbReference>
<name>D4H5M6_DENA2</name>
<dbReference type="EMBL" id="CP001968">
    <property type="protein sequence ID" value="ADD69467.1"/>
    <property type="molecule type" value="Genomic_DNA"/>
</dbReference>
<sequence>MNVINVLVAEDDKLNRIMICKLLEKFGASCQTAVNGAEAVELAMERDFNMVFLDFNMPELSGAEAAAMIRQDCKAEGRKCPLIVCISADDEIGEQSIFDEFLPKPFKIETIQKMLEKGSGDDAD</sequence>
<evidence type="ECO:0000256" key="2">
    <source>
        <dbReference type="ARBA" id="ARBA00023012"/>
    </source>
</evidence>
<dbReference type="AlphaFoldDB" id="D4H5M6"/>
<dbReference type="Gene3D" id="3.40.50.2300">
    <property type="match status" value="1"/>
</dbReference>
<dbReference type="PANTHER" id="PTHR45339:SF1">
    <property type="entry name" value="HYBRID SIGNAL TRANSDUCTION HISTIDINE KINASE J"/>
    <property type="match status" value="1"/>
</dbReference>
<dbReference type="PaxDb" id="522772-Dacet_2713"/>
<organism evidence="5 6">
    <name type="scientific">Denitrovibrio acetiphilus (strain DSM 12809 / NBRC 114555 / N2460)</name>
    <dbReference type="NCBI Taxonomy" id="522772"/>
    <lineage>
        <taxon>Bacteria</taxon>
        <taxon>Pseudomonadati</taxon>
        <taxon>Deferribacterota</taxon>
        <taxon>Deferribacteres</taxon>
        <taxon>Deferribacterales</taxon>
        <taxon>Geovibrionaceae</taxon>
        <taxon>Denitrovibrio</taxon>
    </lineage>
</organism>
<dbReference type="STRING" id="522772.Dacet_2713"/>
<evidence type="ECO:0000313" key="6">
    <source>
        <dbReference type="Proteomes" id="UP000002012"/>
    </source>
</evidence>
<accession>D4H5M6</accession>
<evidence type="ECO:0000256" key="1">
    <source>
        <dbReference type="ARBA" id="ARBA00022553"/>
    </source>
</evidence>
<dbReference type="HOGENOM" id="CLU_000445_69_12_0"/>
<dbReference type="CDD" id="cd17546">
    <property type="entry name" value="REC_hyHK_CKI1_RcsC-like"/>
    <property type="match status" value="1"/>
</dbReference>
<feature type="domain" description="Response regulatory" evidence="4">
    <location>
        <begin position="5"/>
        <end position="119"/>
    </location>
</feature>
<dbReference type="Pfam" id="PF00072">
    <property type="entry name" value="Response_reg"/>
    <property type="match status" value="1"/>
</dbReference>
<evidence type="ECO:0000256" key="3">
    <source>
        <dbReference type="PROSITE-ProRule" id="PRU00169"/>
    </source>
</evidence>
<dbReference type="KEGG" id="dap:Dacet_2713"/>
<dbReference type="Proteomes" id="UP000002012">
    <property type="component" value="Chromosome"/>
</dbReference>
<protein>
    <submittedName>
        <fullName evidence="5">Response regulator receiver protein</fullName>
    </submittedName>
</protein>
<dbReference type="OrthoDB" id="9816343at2"/>
<keyword evidence="2" id="KW-0902">Two-component regulatory system</keyword>
<dbReference type="InterPro" id="IPR001789">
    <property type="entry name" value="Sig_transdc_resp-reg_receiver"/>
</dbReference>
<proteinExistence type="predicted"/>
<dbReference type="SMART" id="SM00448">
    <property type="entry name" value="REC"/>
    <property type="match status" value="1"/>
</dbReference>
<dbReference type="InParanoid" id="D4H5M6"/>
<dbReference type="SUPFAM" id="SSF52172">
    <property type="entry name" value="CheY-like"/>
    <property type="match status" value="1"/>
</dbReference>
<keyword evidence="6" id="KW-1185">Reference proteome</keyword>
<evidence type="ECO:0000313" key="5">
    <source>
        <dbReference type="EMBL" id="ADD69467.1"/>
    </source>
</evidence>
<dbReference type="GO" id="GO:0000160">
    <property type="term" value="P:phosphorelay signal transduction system"/>
    <property type="evidence" value="ECO:0007669"/>
    <property type="project" value="UniProtKB-KW"/>
</dbReference>
<dbReference type="InterPro" id="IPR011006">
    <property type="entry name" value="CheY-like_superfamily"/>
</dbReference>
<dbReference type="PANTHER" id="PTHR45339">
    <property type="entry name" value="HYBRID SIGNAL TRANSDUCTION HISTIDINE KINASE J"/>
    <property type="match status" value="1"/>
</dbReference>
<dbReference type="RefSeq" id="WP_013011960.1">
    <property type="nucleotide sequence ID" value="NC_013943.1"/>
</dbReference>
<reference evidence="5 6" key="1">
    <citation type="journal article" date="2010" name="Stand. Genomic Sci.">
        <title>Complete genome sequence of Denitrovibrio acetiphilus type strain (N2460).</title>
        <authorList>
            <person name="Kiss H."/>
            <person name="Lang E."/>
            <person name="Lapidus A."/>
            <person name="Copeland A."/>
            <person name="Nolan M."/>
            <person name="Glavina Del Rio T."/>
            <person name="Chen F."/>
            <person name="Lucas S."/>
            <person name="Tice H."/>
            <person name="Cheng J.F."/>
            <person name="Han C."/>
            <person name="Goodwin L."/>
            <person name="Pitluck S."/>
            <person name="Liolios K."/>
            <person name="Pati A."/>
            <person name="Ivanova N."/>
            <person name="Mavromatis K."/>
            <person name="Chen A."/>
            <person name="Palaniappan K."/>
            <person name="Land M."/>
            <person name="Hauser L."/>
            <person name="Chang Y.J."/>
            <person name="Jeffries C.D."/>
            <person name="Detter J.C."/>
            <person name="Brettin T."/>
            <person name="Spring S."/>
            <person name="Rohde M."/>
            <person name="Goker M."/>
            <person name="Woyke T."/>
            <person name="Bristow J."/>
            <person name="Eisen J.A."/>
            <person name="Markowitz V."/>
            <person name="Hugenholtz P."/>
            <person name="Kyrpides N.C."/>
            <person name="Klenk H.P."/>
        </authorList>
    </citation>
    <scope>NUCLEOTIDE SEQUENCE [LARGE SCALE GENOMIC DNA]</scope>
    <source>
        <strain evidence="6">DSM 12809 / NBRC 114555 / N2460</strain>
    </source>
</reference>
<dbReference type="eggNOG" id="COG0784">
    <property type="taxonomic scope" value="Bacteria"/>
</dbReference>
<feature type="modified residue" description="4-aspartylphosphate" evidence="3">
    <location>
        <position position="54"/>
    </location>
</feature>
<gene>
    <name evidence="5" type="ordered locus">Dacet_2713</name>
</gene>
<evidence type="ECO:0000259" key="4">
    <source>
        <dbReference type="PROSITE" id="PS50110"/>
    </source>
</evidence>